<dbReference type="EMBL" id="GGEC01062635">
    <property type="protein sequence ID" value="MBX43119.1"/>
    <property type="molecule type" value="Transcribed_RNA"/>
</dbReference>
<dbReference type="AlphaFoldDB" id="A0A2P2NKT9"/>
<evidence type="ECO:0000313" key="1">
    <source>
        <dbReference type="EMBL" id="MBX43119.1"/>
    </source>
</evidence>
<proteinExistence type="predicted"/>
<protein>
    <submittedName>
        <fullName evidence="1">Uncharacterized protein</fullName>
    </submittedName>
</protein>
<accession>A0A2P2NKT9</accession>
<name>A0A2P2NKT9_RHIMU</name>
<reference evidence="1" key="1">
    <citation type="submission" date="2018-02" db="EMBL/GenBank/DDBJ databases">
        <title>Rhizophora mucronata_Transcriptome.</title>
        <authorList>
            <person name="Meera S.P."/>
            <person name="Sreeshan A."/>
            <person name="Augustine A."/>
        </authorList>
    </citation>
    <scope>NUCLEOTIDE SEQUENCE</scope>
    <source>
        <tissue evidence="1">Leaf</tissue>
    </source>
</reference>
<sequence>MFFCNASSLASDFGTHHFLAGFEAGPGAAVPELGP</sequence>
<organism evidence="1">
    <name type="scientific">Rhizophora mucronata</name>
    <name type="common">Asiatic mangrove</name>
    <dbReference type="NCBI Taxonomy" id="61149"/>
    <lineage>
        <taxon>Eukaryota</taxon>
        <taxon>Viridiplantae</taxon>
        <taxon>Streptophyta</taxon>
        <taxon>Embryophyta</taxon>
        <taxon>Tracheophyta</taxon>
        <taxon>Spermatophyta</taxon>
        <taxon>Magnoliopsida</taxon>
        <taxon>eudicotyledons</taxon>
        <taxon>Gunneridae</taxon>
        <taxon>Pentapetalae</taxon>
        <taxon>rosids</taxon>
        <taxon>fabids</taxon>
        <taxon>Malpighiales</taxon>
        <taxon>Rhizophoraceae</taxon>
        <taxon>Rhizophora</taxon>
    </lineage>
</organism>